<feature type="compositionally biased region" description="Acidic residues" evidence="1">
    <location>
        <begin position="36"/>
        <end position="51"/>
    </location>
</feature>
<name>A0A0L0FBA1_9EUKA</name>
<dbReference type="EMBL" id="KQ244887">
    <property type="protein sequence ID" value="KNC74002.1"/>
    <property type="molecule type" value="Genomic_DNA"/>
</dbReference>
<accession>A0A0L0FBA1</accession>
<evidence type="ECO:0000313" key="3">
    <source>
        <dbReference type="Proteomes" id="UP000054560"/>
    </source>
</evidence>
<evidence type="ECO:0000313" key="2">
    <source>
        <dbReference type="EMBL" id="KNC74002.1"/>
    </source>
</evidence>
<dbReference type="RefSeq" id="XP_014147904.1">
    <property type="nucleotide sequence ID" value="XM_014292429.1"/>
</dbReference>
<dbReference type="GeneID" id="25913944"/>
<feature type="compositionally biased region" description="Basic and acidic residues" evidence="1">
    <location>
        <begin position="14"/>
        <end position="33"/>
    </location>
</feature>
<gene>
    <name evidence="2" type="ORF">SARC_13440</name>
</gene>
<evidence type="ECO:0000256" key="1">
    <source>
        <dbReference type="SAM" id="MobiDB-lite"/>
    </source>
</evidence>
<proteinExistence type="predicted"/>
<feature type="non-terminal residue" evidence="2">
    <location>
        <position position="1"/>
    </location>
</feature>
<sequence>NGGWSHTFADENEQQSRGERRHDIFRNWEERGGSEYSDEDYLDSEQDEGSDSDSRHGGYSFPYW</sequence>
<keyword evidence="3" id="KW-1185">Reference proteome</keyword>
<organism evidence="2 3">
    <name type="scientific">Sphaeroforma arctica JP610</name>
    <dbReference type="NCBI Taxonomy" id="667725"/>
    <lineage>
        <taxon>Eukaryota</taxon>
        <taxon>Ichthyosporea</taxon>
        <taxon>Ichthyophonida</taxon>
        <taxon>Sphaeroforma</taxon>
    </lineage>
</organism>
<dbReference type="Proteomes" id="UP000054560">
    <property type="component" value="Unassembled WGS sequence"/>
</dbReference>
<feature type="region of interest" description="Disordered" evidence="1">
    <location>
        <begin position="1"/>
        <end position="64"/>
    </location>
</feature>
<dbReference type="AlphaFoldDB" id="A0A0L0FBA1"/>
<protein>
    <submittedName>
        <fullName evidence="2">Uncharacterized protein</fullName>
    </submittedName>
</protein>
<reference evidence="2 3" key="1">
    <citation type="submission" date="2011-02" db="EMBL/GenBank/DDBJ databases">
        <title>The Genome Sequence of Sphaeroforma arctica JP610.</title>
        <authorList>
            <consortium name="The Broad Institute Genome Sequencing Platform"/>
            <person name="Russ C."/>
            <person name="Cuomo C."/>
            <person name="Young S.K."/>
            <person name="Zeng Q."/>
            <person name="Gargeya S."/>
            <person name="Alvarado L."/>
            <person name="Berlin A."/>
            <person name="Chapman S.B."/>
            <person name="Chen Z."/>
            <person name="Freedman E."/>
            <person name="Gellesch M."/>
            <person name="Goldberg J."/>
            <person name="Griggs A."/>
            <person name="Gujja S."/>
            <person name="Heilman E."/>
            <person name="Heiman D."/>
            <person name="Howarth C."/>
            <person name="Mehta T."/>
            <person name="Neiman D."/>
            <person name="Pearson M."/>
            <person name="Roberts A."/>
            <person name="Saif S."/>
            <person name="Shea T."/>
            <person name="Shenoy N."/>
            <person name="Sisk P."/>
            <person name="Stolte C."/>
            <person name="Sykes S."/>
            <person name="White J."/>
            <person name="Yandava C."/>
            <person name="Burger G."/>
            <person name="Gray M.W."/>
            <person name="Holland P.W.H."/>
            <person name="King N."/>
            <person name="Lang F.B.F."/>
            <person name="Roger A.J."/>
            <person name="Ruiz-Trillo I."/>
            <person name="Haas B."/>
            <person name="Nusbaum C."/>
            <person name="Birren B."/>
        </authorList>
    </citation>
    <scope>NUCLEOTIDE SEQUENCE [LARGE SCALE GENOMIC DNA]</scope>
    <source>
        <strain evidence="2 3">JP610</strain>
    </source>
</reference>